<proteinExistence type="predicted"/>
<dbReference type="AlphaFoldDB" id="A0A917UIS7"/>
<name>A0A917UIS7_9ACTN</name>
<dbReference type="Proteomes" id="UP000625682">
    <property type="component" value="Unassembled WGS sequence"/>
</dbReference>
<evidence type="ECO:0000313" key="2">
    <source>
        <dbReference type="EMBL" id="GGJ61228.1"/>
    </source>
</evidence>
<organism evidence="2 3">
    <name type="scientific">Streptomyces lacrimifluminis</name>
    <dbReference type="NCBI Taxonomy" id="1500077"/>
    <lineage>
        <taxon>Bacteria</taxon>
        <taxon>Bacillati</taxon>
        <taxon>Actinomycetota</taxon>
        <taxon>Actinomycetes</taxon>
        <taxon>Kitasatosporales</taxon>
        <taxon>Streptomycetaceae</taxon>
        <taxon>Streptomyces</taxon>
    </lineage>
</organism>
<keyword evidence="3" id="KW-1185">Reference proteome</keyword>
<evidence type="ECO:0000313" key="3">
    <source>
        <dbReference type="Proteomes" id="UP000625682"/>
    </source>
</evidence>
<evidence type="ECO:0000256" key="1">
    <source>
        <dbReference type="SAM" id="MobiDB-lite"/>
    </source>
</evidence>
<protein>
    <submittedName>
        <fullName evidence="2">Uncharacterized protein</fullName>
    </submittedName>
</protein>
<dbReference type="EMBL" id="BMMU01000032">
    <property type="protein sequence ID" value="GGJ61228.1"/>
    <property type="molecule type" value="Genomic_DNA"/>
</dbReference>
<gene>
    <name evidence="2" type="ORF">GCM10012282_68150</name>
</gene>
<feature type="compositionally biased region" description="Basic and acidic residues" evidence="1">
    <location>
        <begin position="38"/>
        <end position="50"/>
    </location>
</feature>
<comment type="caution">
    <text evidence="2">The sequence shown here is derived from an EMBL/GenBank/DDBJ whole genome shotgun (WGS) entry which is preliminary data.</text>
</comment>
<feature type="region of interest" description="Disordered" evidence="1">
    <location>
        <begin position="36"/>
        <end position="79"/>
    </location>
</feature>
<reference evidence="2" key="2">
    <citation type="submission" date="2020-09" db="EMBL/GenBank/DDBJ databases">
        <authorList>
            <person name="Sun Q."/>
            <person name="Zhou Y."/>
        </authorList>
    </citation>
    <scope>NUCLEOTIDE SEQUENCE</scope>
    <source>
        <strain evidence="2">CGMCC 4.7272</strain>
    </source>
</reference>
<accession>A0A917UIS7</accession>
<reference evidence="2" key="1">
    <citation type="journal article" date="2014" name="Int. J. Syst. Evol. Microbiol.">
        <title>Complete genome sequence of Corynebacterium casei LMG S-19264T (=DSM 44701T), isolated from a smear-ripened cheese.</title>
        <authorList>
            <consortium name="US DOE Joint Genome Institute (JGI-PGF)"/>
            <person name="Walter F."/>
            <person name="Albersmeier A."/>
            <person name="Kalinowski J."/>
            <person name="Ruckert C."/>
        </authorList>
    </citation>
    <scope>NUCLEOTIDE SEQUENCE</scope>
    <source>
        <strain evidence="2">CGMCC 4.7272</strain>
    </source>
</reference>
<sequence length="79" mass="8969">MGERPEMTERVARTCDPNVVHFLDGRNVHTYVRAVSTQDKRGPDNFDERGHRQRGTSKKGVPSVQPRMRIRGPVGPTSR</sequence>